<sequence>MRNILVLFLTGFLSLAVISNTVINNKQKNPAVSEETKTKSANTYDLLEEYKKDASKRQPTYTGENITVSGVVVYKGPDIHGLPSLELSDKVNGTSHVLCVFDSADSLNKISKGDNLTISGKFHIVSSDDMVVLKQSKIQ</sequence>
<evidence type="ECO:0000313" key="3">
    <source>
        <dbReference type="Proteomes" id="UP000000845"/>
    </source>
</evidence>
<protein>
    <recommendedName>
        <fullName evidence="4">Nucleic acid binding OB-fold tRNA/helicase-type</fullName>
    </recommendedName>
</protein>
<reference evidence="3" key="1">
    <citation type="submission" date="2009-09" db="EMBL/GenBank/DDBJ databases">
        <title>The complete chromosome of Sebaldella termitidis ATCC 33386.</title>
        <authorList>
            <consortium name="US DOE Joint Genome Institute (JGI-PGF)"/>
            <person name="Lucas S."/>
            <person name="Copeland A."/>
            <person name="Lapidus A."/>
            <person name="Glavina del Rio T."/>
            <person name="Dalin E."/>
            <person name="Tice H."/>
            <person name="Bruce D."/>
            <person name="Goodwin L."/>
            <person name="Pitluck S."/>
            <person name="Kyrpides N."/>
            <person name="Mavromatis K."/>
            <person name="Ivanova N."/>
            <person name="Mikhailova N."/>
            <person name="Sims D."/>
            <person name="Meincke L."/>
            <person name="Brettin T."/>
            <person name="Detter J.C."/>
            <person name="Han C."/>
            <person name="Larimer F."/>
            <person name="Land M."/>
            <person name="Hauser L."/>
            <person name="Markowitz V."/>
            <person name="Cheng J.F."/>
            <person name="Hugenholtz P."/>
            <person name="Woyke T."/>
            <person name="Wu D."/>
            <person name="Eisen J.A."/>
        </authorList>
    </citation>
    <scope>NUCLEOTIDE SEQUENCE [LARGE SCALE GENOMIC DNA]</scope>
    <source>
        <strain evidence="3">ATCC 33386 / NCTC 11300</strain>
    </source>
</reference>
<feature type="signal peptide" evidence="1">
    <location>
        <begin position="1"/>
        <end position="19"/>
    </location>
</feature>
<reference evidence="2 3" key="2">
    <citation type="journal article" date="2010" name="Stand. Genomic Sci.">
        <title>Complete genome sequence of Sebaldella termitidis type strain (NCTC 11300).</title>
        <authorList>
            <person name="Harmon-Smith M."/>
            <person name="Celia L."/>
            <person name="Chertkov O."/>
            <person name="Lapidus A."/>
            <person name="Copeland A."/>
            <person name="Glavina Del Rio T."/>
            <person name="Nolan M."/>
            <person name="Lucas S."/>
            <person name="Tice H."/>
            <person name="Cheng J.F."/>
            <person name="Han C."/>
            <person name="Detter J.C."/>
            <person name="Bruce D."/>
            <person name="Goodwin L."/>
            <person name="Pitluck S."/>
            <person name="Pati A."/>
            <person name="Liolios K."/>
            <person name="Ivanova N."/>
            <person name="Mavromatis K."/>
            <person name="Mikhailova N."/>
            <person name="Chen A."/>
            <person name="Palaniappan K."/>
            <person name="Land M."/>
            <person name="Hauser L."/>
            <person name="Chang Y.J."/>
            <person name="Jeffries C.D."/>
            <person name="Brettin T."/>
            <person name="Goker M."/>
            <person name="Beck B."/>
            <person name="Bristow J."/>
            <person name="Eisen J.A."/>
            <person name="Markowitz V."/>
            <person name="Hugenholtz P."/>
            <person name="Kyrpides N.C."/>
            <person name="Klenk H.P."/>
            <person name="Chen F."/>
        </authorList>
    </citation>
    <scope>NUCLEOTIDE SEQUENCE [LARGE SCALE GENOMIC DNA]</scope>
    <source>
        <strain evidence="3">ATCC 33386 / NCTC 11300</strain>
    </source>
</reference>
<dbReference type="EMBL" id="CP001739">
    <property type="protein sequence ID" value="ACZ07371.1"/>
    <property type="molecule type" value="Genomic_DNA"/>
</dbReference>
<keyword evidence="3" id="KW-1185">Reference proteome</keyword>
<dbReference type="eggNOG" id="ENOG50345V5">
    <property type="taxonomic scope" value="Bacteria"/>
</dbReference>
<dbReference type="AlphaFoldDB" id="D1AMZ5"/>
<keyword evidence="1" id="KW-0732">Signal</keyword>
<evidence type="ECO:0000313" key="2">
    <source>
        <dbReference type="EMBL" id="ACZ07371.1"/>
    </source>
</evidence>
<accession>D1AMZ5</accession>
<evidence type="ECO:0000256" key="1">
    <source>
        <dbReference type="SAM" id="SignalP"/>
    </source>
</evidence>
<dbReference type="KEGG" id="str:Sterm_0496"/>
<name>D1AMZ5_SEBTE</name>
<evidence type="ECO:0008006" key="4">
    <source>
        <dbReference type="Google" id="ProtNLM"/>
    </source>
</evidence>
<dbReference type="Pfam" id="PF12869">
    <property type="entry name" value="tRNA_anti-like"/>
    <property type="match status" value="1"/>
</dbReference>
<dbReference type="InterPro" id="IPR024422">
    <property type="entry name" value="Protein_unknown_function_OB"/>
</dbReference>
<dbReference type="RefSeq" id="WP_012859969.1">
    <property type="nucleotide sequence ID" value="NC_013517.1"/>
</dbReference>
<organism evidence="2 3">
    <name type="scientific">Sebaldella termitidis (strain ATCC 33386 / NCTC 11300)</name>
    <dbReference type="NCBI Taxonomy" id="526218"/>
    <lineage>
        <taxon>Bacteria</taxon>
        <taxon>Fusobacteriati</taxon>
        <taxon>Fusobacteriota</taxon>
        <taxon>Fusobacteriia</taxon>
        <taxon>Fusobacteriales</taxon>
        <taxon>Leptotrichiaceae</taxon>
        <taxon>Sebaldella</taxon>
    </lineage>
</organism>
<dbReference type="Proteomes" id="UP000000845">
    <property type="component" value="Chromosome"/>
</dbReference>
<dbReference type="HOGENOM" id="CLU_1843715_0_0_0"/>
<gene>
    <name evidence="2" type="ordered locus">Sterm_0496</name>
</gene>
<feature type="chain" id="PRO_5003020927" description="Nucleic acid binding OB-fold tRNA/helicase-type" evidence="1">
    <location>
        <begin position="20"/>
        <end position="139"/>
    </location>
</feature>
<proteinExistence type="predicted"/>